<dbReference type="Proteomes" id="UP001262754">
    <property type="component" value="Unassembled WGS sequence"/>
</dbReference>
<name>A0ABU1MYG4_9CAUL</name>
<gene>
    <name evidence="1" type="ORF">J2800_001690</name>
</gene>
<evidence type="ECO:0000313" key="1">
    <source>
        <dbReference type="EMBL" id="MDR6530951.1"/>
    </source>
</evidence>
<evidence type="ECO:0000313" key="2">
    <source>
        <dbReference type="Proteomes" id="UP001262754"/>
    </source>
</evidence>
<dbReference type="RefSeq" id="WP_310030729.1">
    <property type="nucleotide sequence ID" value="NZ_JAVDRL010000004.1"/>
</dbReference>
<sequence length="266" mass="29781">MALNLDLKAALEIAAVGVRRAHAFMAIGLQATEGGPVKSARLPMTFSFQVLPDPLPDELAEKITEEYQAWLTGSGLRELDLYFSLFIDRLWWIADAAELAGQRVPWDHVIGGSFDKDTNVARKVSKVAERIGCQVSKVSYFDSLSRARNSLIHGSGQVRDRDALDGILLLRWMCPEVSMRQNGGEEIIRHDSPSMEVTDPNGAEIIMRFAEREKPFALGEKIKILPHELSEICFFYQHQASVLIRSLEVFLRDRGMFPPTPVVAES</sequence>
<dbReference type="EMBL" id="JAVDRL010000004">
    <property type="protein sequence ID" value="MDR6530951.1"/>
    <property type="molecule type" value="Genomic_DNA"/>
</dbReference>
<protein>
    <recommendedName>
        <fullName evidence="3">Apea-like HEPN domain-containing protein</fullName>
    </recommendedName>
</protein>
<accession>A0ABU1MYG4</accession>
<keyword evidence="2" id="KW-1185">Reference proteome</keyword>
<organism evidence="1 2">
    <name type="scientific">Caulobacter rhizosphaerae</name>
    <dbReference type="NCBI Taxonomy" id="2010972"/>
    <lineage>
        <taxon>Bacteria</taxon>
        <taxon>Pseudomonadati</taxon>
        <taxon>Pseudomonadota</taxon>
        <taxon>Alphaproteobacteria</taxon>
        <taxon>Caulobacterales</taxon>
        <taxon>Caulobacteraceae</taxon>
        <taxon>Caulobacter</taxon>
    </lineage>
</organism>
<proteinExistence type="predicted"/>
<reference evidence="1 2" key="1">
    <citation type="submission" date="2023-07" db="EMBL/GenBank/DDBJ databases">
        <title>Sorghum-associated microbial communities from plants grown in Nebraska, USA.</title>
        <authorList>
            <person name="Schachtman D."/>
        </authorList>
    </citation>
    <scope>NUCLEOTIDE SEQUENCE [LARGE SCALE GENOMIC DNA]</scope>
    <source>
        <strain evidence="1 2">DS2154</strain>
    </source>
</reference>
<evidence type="ECO:0008006" key="3">
    <source>
        <dbReference type="Google" id="ProtNLM"/>
    </source>
</evidence>
<comment type="caution">
    <text evidence="1">The sequence shown here is derived from an EMBL/GenBank/DDBJ whole genome shotgun (WGS) entry which is preliminary data.</text>
</comment>